<dbReference type="EMBL" id="BKCJ010008088">
    <property type="protein sequence ID" value="GEU80480.1"/>
    <property type="molecule type" value="Genomic_DNA"/>
</dbReference>
<comment type="caution">
    <text evidence="1">The sequence shown here is derived from an EMBL/GenBank/DDBJ whole genome shotgun (WGS) entry which is preliminary data.</text>
</comment>
<reference evidence="1" key="1">
    <citation type="journal article" date="2019" name="Sci. Rep.">
        <title>Draft genome of Tanacetum cinerariifolium, the natural source of mosquito coil.</title>
        <authorList>
            <person name="Yamashiro T."/>
            <person name="Shiraishi A."/>
            <person name="Satake H."/>
            <person name="Nakayama K."/>
        </authorList>
    </citation>
    <scope>NUCLEOTIDE SEQUENCE</scope>
</reference>
<sequence length="93" mass="10684">MAMVGELSSNGSTTISKLQKIADEQKKIDKHLEVIRLIVAHEDFRKGKDPKLGCIGTLFLWKRIETEYNAYNFWMSLALRTEARAKTLLIMID</sequence>
<dbReference type="AlphaFoldDB" id="A0A6L2N2S8"/>
<protein>
    <submittedName>
        <fullName evidence="1">Uncharacterized protein</fullName>
    </submittedName>
</protein>
<proteinExistence type="predicted"/>
<accession>A0A6L2N2S8</accession>
<organism evidence="1">
    <name type="scientific">Tanacetum cinerariifolium</name>
    <name type="common">Dalmatian daisy</name>
    <name type="synonym">Chrysanthemum cinerariifolium</name>
    <dbReference type="NCBI Taxonomy" id="118510"/>
    <lineage>
        <taxon>Eukaryota</taxon>
        <taxon>Viridiplantae</taxon>
        <taxon>Streptophyta</taxon>
        <taxon>Embryophyta</taxon>
        <taxon>Tracheophyta</taxon>
        <taxon>Spermatophyta</taxon>
        <taxon>Magnoliopsida</taxon>
        <taxon>eudicotyledons</taxon>
        <taxon>Gunneridae</taxon>
        <taxon>Pentapetalae</taxon>
        <taxon>asterids</taxon>
        <taxon>campanulids</taxon>
        <taxon>Asterales</taxon>
        <taxon>Asteraceae</taxon>
        <taxon>Asteroideae</taxon>
        <taxon>Anthemideae</taxon>
        <taxon>Anthemidinae</taxon>
        <taxon>Tanacetum</taxon>
    </lineage>
</organism>
<evidence type="ECO:0000313" key="1">
    <source>
        <dbReference type="EMBL" id="GEU80480.1"/>
    </source>
</evidence>
<gene>
    <name evidence="1" type="ORF">Tci_052458</name>
</gene>
<name>A0A6L2N2S8_TANCI</name>